<reference evidence="1" key="1">
    <citation type="submission" date="2022-10" db="EMBL/GenBank/DDBJ databases">
        <title>Rhodococcus sp.75.</title>
        <authorList>
            <person name="Sun M."/>
        </authorList>
    </citation>
    <scope>NUCLEOTIDE SEQUENCE</scope>
    <source>
        <strain evidence="1">75</strain>
    </source>
</reference>
<name>A0ABY6P4N6_9NOCA</name>
<proteinExistence type="predicted"/>
<dbReference type="Proteomes" id="UP001164965">
    <property type="component" value="Chromosome"/>
</dbReference>
<sequence>MTVHIPRAGAGRRHTLVADLVADLAGYPTCSAHVGPAEAAGLGRADWACPSR</sequence>
<protein>
    <submittedName>
        <fullName evidence="1">Uncharacterized protein</fullName>
    </submittedName>
</protein>
<gene>
    <name evidence="1" type="ORF">RHODO2019_08745</name>
</gene>
<accession>A0ABY6P4N6</accession>
<keyword evidence="2" id="KW-1185">Reference proteome</keyword>
<evidence type="ECO:0000313" key="2">
    <source>
        <dbReference type="Proteomes" id="UP001164965"/>
    </source>
</evidence>
<dbReference type="EMBL" id="CP110615">
    <property type="protein sequence ID" value="UZJ26464.1"/>
    <property type="molecule type" value="Genomic_DNA"/>
</dbReference>
<organism evidence="1 2">
    <name type="scientific">Rhodococcus antarcticus</name>
    <dbReference type="NCBI Taxonomy" id="2987751"/>
    <lineage>
        <taxon>Bacteria</taxon>
        <taxon>Bacillati</taxon>
        <taxon>Actinomycetota</taxon>
        <taxon>Actinomycetes</taxon>
        <taxon>Mycobacteriales</taxon>
        <taxon>Nocardiaceae</taxon>
        <taxon>Rhodococcus</taxon>
    </lineage>
</organism>
<evidence type="ECO:0000313" key="1">
    <source>
        <dbReference type="EMBL" id="UZJ26464.1"/>
    </source>
</evidence>
<dbReference type="RefSeq" id="WP_265384568.1">
    <property type="nucleotide sequence ID" value="NZ_CP110615.1"/>
</dbReference>